<protein>
    <submittedName>
        <fullName evidence="2">Tryptophan-rich sensory protein</fullName>
    </submittedName>
</protein>
<reference evidence="2 3" key="1">
    <citation type="submission" date="2016-10" db="EMBL/GenBank/DDBJ databases">
        <title>Arsenicibacter rosenii gen. nov., sp. nov., an efficient arsenic-methylating bacterium isolated from an arsenic-contaminated paddy soil.</title>
        <authorList>
            <person name="Huang K."/>
        </authorList>
    </citation>
    <scope>NUCLEOTIDE SEQUENCE [LARGE SCALE GENOMIC DNA]</scope>
    <source>
        <strain evidence="2 3">SM-1</strain>
    </source>
</reference>
<dbReference type="RefSeq" id="WP_071502709.1">
    <property type="nucleotide sequence ID" value="NZ_MORL01000003.1"/>
</dbReference>
<evidence type="ECO:0000256" key="1">
    <source>
        <dbReference type="SAM" id="Phobius"/>
    </source>
</evidence>
<feature type="transmembrane region" description="Helical" evidence="1">
    <location>
        <begin position="160"/>
        <end position="180"/>
    </location>
</feature>
<accession>A0A1S2VMC8</accession>
<proteinExistence type="predicted"/>
<sequence length="299" mass="32815">MQRTSIWRIATAAFVLGSIIYTSRSGAKAGQRKKEQAKFNDNVLPEYEEVFEKNLLVPDGWVFGAIWPTIYAGTTALSVYQALPEQLNNPRFKRSMPWLLLSYTCNTLFGRFFSDPKSESIVASNVITQLNLPAGLALHNSMEIGRTDVEGPEKYLRWPVSLYAGWLTAATVAGTPNIFLELGWWTPNEERDVPIATGILAATGALGYAVARKLNDPVYMIPFVAAFAGIATRQRDKHESVASVAATLALVYTAILAKWLPKGHFKPVGPAEPTPSQAIVLNSTPSEDETFHDELVDAA</sequence>
<name>A0A1S2VMC8_9BACT</name>
<keyword evidence="3" id="KW-1185">Reference proteome</keyword>
<gene>
    <name evidence="2" type="ORF">BLX24_08670</name>
</gene>
<dbReference type="AlphaFoldDB" id="A0A1S2VMC8"/>
<feature type="transmembrane region" description="Helical" evidence="1">
    <location>
        <begin position="61"/>
        <end position="83"/>
    </location>
</feature>
<keyword evidence="1" id="KW-1133">Transmembrane helix</keyword>
<feature type="transmembrane region" description="Helical" evidence="1">
    <location>
        <begin position="240"/>
        <end position="260"/>
    </location>
</feature>
<organism evidence="2 3">
    <name type="scientific">Arsenicibacter rosenii</name>
    <dbReference type="NCBI Taxonomy" id="1750698"/>
    <lineage>
        <taxon>Bacteria</taxon>
        <taxon>Pseudomonadati</taxon>
        <taxon>Bacteroidota</taxon>
        <taxon>Cytophagia</taxon>
        <taxon>Cytophagales</taxon>
        <taxon>Spirosomataceae</taxon>
        <taxon>Arsenicibacter</taxon>
    </lineage>
</organism>
<evidence type="ECO:0000313" key="3">
    <source>
        <dbReference type="Proteomes" id="UP000181790"/>
    </source>
</evidence>
<feature type="transmembrane region" description="Helical" evidence="1">
    <location>
        <begin position="192"/>
        <end position="211"/>
    </location>
</feature>
<comment type="caution">
    <text evidence="2">The sequence shown here is derived from an EMBL/GenBank/DDBJ whole genome shotgun (WGS) entry which is preliminary data.</text>
</comment>
<dbReference type="Proteomes" id="UP000181790">
    <property type="component" value="Unassembled WGS sequence"/>
</dbReference>
<dbReference type="Gene3D" id="1.20.1260.100">
    <property type="entry name" value="TspO/MBR protein"/>
    <property type="match status" value="1"/>
</dbReference>
<keyword evidence="1" id="KW-0812">Transmembrane</keyword>
<dbReference type="EMBL" id="MORL01000003">
    <property type="protein sequence ID" value="OIN59909.1"/>
    <property type="molecule type" value="Genomic_DNA"/>
</dbReference>
<keyword evidence="1" id="KW-0472">Membrane</keyword>
<evidence type="ECO:0000313" key="2">
    <source>
        <dbReference type="EMBL" id="OIN59909.1"/>
    </source>
</evidence>
<dbReference type="InterPro" id="IPR038330">
    <property type="entry name" value="TspO/MBR-related_sf"/>
</dbReference>